<dbReference type="GeneID" id="81359689"/>
<organism evidence="1 2">
    <name type="scientific">Penicillium argentinense</name>
    <dbReference type="NCBI Taxonomy" id="1131581"/>
    <lineage>
        <taxon>Eukaryota</taxon>
        <taxon>Fungi</taxon>
        <taxon>Dikarya</taxon>
        <taxon>Ascomycota</taxon>
        <taxon>Pezizomycotina</taxon>
        <taxon>Eurotiomycetes</taxon>
        <taxon>Eurotiomycetidae</taxon>
        <taxon>Eurotiales</taxon>
        <taxon>Aspergillaceae</taxon>
        <taxon>Penicillium</taxon>
    </lineage>
</organism>
<dbReference type="RefSeq" id="XP_056471516.1">
    <property type="nucleotide sequence ID" value="XM_056620710.1"/>
</dbReference>
<evidence type="ECO:0000313" key="1">
    <source>
        <dbReference type="EMBL" id="KAJ5089534.1"/>
    </source>
</evidence>
<dbReference type="AlphaFoldDB" id="A0A9W9K1E3"/>
<gene>
    <name evidence="1" type="ORF">N7532_008218</name>
</gene>
<reference evidence="1" key="2">
    <citation type="journal article" date="2023" name="IMA Fungus">
        <title>Comparative genomic study of the Penicillium genus elucidates a diverse pangenome and 15 lateral gene transfer events.</title>
        <authorList>
            <person name="Petersen C."/>
            <person name="Sorensen T."/>
            <person name="Nielsen M.R."/>
            <person name="Sondergaard T.E."/>
            <person name="Sorensen J.L."/>
            <person name="Fitzpatrick D.A."/>
            <person name="Frisvad J.C."/>
            <person name="Nielsen K.L."/>
        </authorList>
    </citation>
    <scope>NUCLEOTIDE SEQUENCE</scope>
    <source>
        <strain evidence="1">IBT 30761</strain>
    </source>
</reference>
<dbReference type="EMBL" id="JAPQKI010000009">
    <property type="protein sequence ID" value="KAJ5089534.1"/>
    <property type="molecule type" value="Genomic_DNA"/>
</dbReference>
<comment type="caution">
    <text evidence="1">The sequence shown here is derived from an EMBL/GenBank/DDBJ whole genome shotgun (WGS) entry which is preliminary data.</text>
</comment>
<keyword evidence="2" id="KW-1185">Reference proteome</keyword>
<dbReference type="Proteomes" id="UP001149074">
    <property type="component" value="Unassembled WGS sequence"/>
</dbReference>
<protein>
    <submittedName>
        <fullName evidence="1">Uncharacterized protein</fullName>
    </submittedName>
</protein>
<reference evidence="1" key="1">
    <citation type="submission" date="2022-11" db="EMBL/GenBank/DDBJ databases">
        <authorList>
            <person name="Petersen C."/>
        </authorList>
    </citation>
    <scope>NUCLEOTIDE SEQUENCE</scope>
    <source>
        <strain evidence="1">IBT 30761</strain>
    </source>
</reference>
<name>A0A9W9K1E3_9EURO</name>
<proteinExistence type="predicted"/>
<sequence length="108" mass="11742">MAKRPVANPALFVRHNVDGCAPRSRVAEPGTVADEWSVPRRSLRLAVSVTAFGGKAEMPAVPLLHQEDRALGTGWIEKWREDPAIETRQAQNTDTSQISVVAVCLVPS</sequence>
<accession>A0A9W9K1E3</accession>
<evidence type="ECO:0000313" key="2">
    <source>
        <dbReference type="Proteomes" id="UP001149074"/>
    </source>
</evidence>